<comment type="caution">
    <text evidence="2">The sequence shown here is derived from an EMBL/GenBank/DDBJ whole genome shotgun (WGS) entry which is preliminary data.</text>
</comment>
<reference evidence="2" key="1">
    <citation type="journal article" date="2020" name="Fungal Divers.">
        <title>Resolving the Mortierellaceae phylogeny through synthesis of multi-gene phylogenetics and phylogenomics.</title>
        <authorList>
            <person name="Vandepol N."/>
            <person name="Liber J."/>
            <person name="Desiro A."/>
            <person name="Na H."/>
            <person name="Kennedy M."/>
            <person name="Barry K."/>
            <person name="Grigoriev I.V."/>
            <person name="Miller A.N."/>
            <person name="O'Donnell K."/>
            <person name="Stajich J.E."/>
            <person name="Bonito G."/>
        </authorList>
    </citation>
    <scope>NUCLEOTIDE SEQUENCE</scope>
    <source>
        <strain evidence="2">KOD1015</strain>
    </source>
</reference>
<sequence length="111" mass="12320">MTGGSDDIAIDPADEPEKLTTLDVAYPILMMIGMTGDFHCLTGAFEEWLNTKYPNMDEESRKAQDDADQAKLSPNLLDELPSYFSTATVPESAKDESDNSVYQTRLPIQIQ</sequence>
<feature type="region of interest" description="Disordered" evidence="1">
    <location>
        <begin position="87"/>
        <end position="111"/>
    </location>
</feature>
<proteinExistence type="predicted"/>
<evidence type="ECO:0000256" key="1">
    <source>
        <dbReference type="SAM" id="MobiDB-lite"/>
    </source>
</evidence>
<dbReference type="EMBL" id="JAABOA010002045">
    <property type="protein sequence ID" value="KAF9580470.1"/>
    <property type="molecule type" value="Genomic_DNA"/>
</dbReference>
<name>A0A9P6FRF9_9FUNG</name>
<evidence type="ECO:0000313" key="2">
    <source>
        <dbReference type="EMBL" id="KAF9580470.1"/>
    </source>
</evidence>
<dbReference type="Proteomes" id="UP000780801">
    <property type="component" value="Unassembled WGS sequence"/>
</dbReference>
<evidence type="ECO:0000313" key="3">
    <source>
        <dbReference type="Proteomes" id="UP000780801"/>
    </source>
</evidence>
<gene>
    <name evidence="2" type="ORF">BGW38_002879</name>
</gene>
<protein>
    <submittedName>
        <fullName evidence="2">Uncharacterized protein</fullName>
    </submittedName>
</protein>
<accession>A0A9P6FRF9</accession>
<dbReference type="AlphaFoldDB" id="A0A9P6FRF9"/>
<keyword evidence="3" id="KW-1185">Reference proteome</keyword>
<organism evidence="2 3">
    <name type="scientific">Lunasporangiospora selenospora</name>
    <dbReference type="NCBI Taxonomy" id="979761"/>
    <lineage>
        <taxon>Eukaryota</taxon>
        <taxon>Fungi</taxon>
        <taxon>Fungi incertae sedis</taxon>
        <taxon>Mucoromycota</taxon>
        <taxon>Mortierellomycotina</taxon>
        <taxon>Mortierellomycetes</taxon>
        <taxon>Mortierellales</taxon>
        <taxon>Mortierellaceae</taxon>
        <taxon>Lunasporangiospora</taxon>
    </lineage>
</organism>